<evidence type="ECO:0000313" key="3">
    <source>
        <dbReference type="Proteomes" id="UP000007058"/>
    </source>
</evidence>
<feature type="domain" description="ParB-like N-terminal" evidence="1">
    <location>
        <begin position="22"/>
        <end position="113"/>
    </location>
</feature>
<dbReference type="CDD" id="cd16387">
    <property type="entry name" value="ParB_N_Srx"/>
    <property type="match status" value="1"/>
</dbReference>
<dbReference type="STRING" id="342108.amb1195"/>
<name>Q2W826_PARM1</name>
<dbReference type="HOGENOM" id="CLU_080416_0_0_5"/>
<dbReference type="Pfam" id="PF07506">
    <property type="entry name" value="RepB"/>
    <property type="match status" value="1"/>
</dbReference>
<dbReference type="InterPro" id="IPR003115">
    <property type="entry name" value="ParB_N"/>
</dbReference>
<dbReference type="InterPro" id="IPR011111">
    <property type="entry name" value="Plasmid_RepB"/>
</dbReference>
<dbReference type="EMBL" id="AP007255">
    <property type="protein sequence ID" value="BAE49999.1"/>
    <property type="molecule type" value="Genomic_DNA"/>
</dbReference>
<dbReference type="RefSeq" id="WP_011383607.1">
    <property type="nucleotide sequence ID" value="NC_007626.1"/>
</dbReference>
<evidence type="ECO:0000313" key="2">
    <source>
        <dbReference type="EMBL" id="BAE49999.1"/>
    </source>
</evidence>
<proteinExistence type="predicted"/>
<dbReference type="Gene3D" id="3.90.1530.10">
    <property type="entry name" value="Conserved hypothetical protein from pyrococcus furiosus pfu- 392566-001, ParB domain"/>
    <property type="match status" value="1"/>
</dbReference>
<protein>
    <submittedName>
        <fullName evidence="2">Predicted transcriptional regulator</fullName>
    </submittedName>
</protein>
<sequence length="299" mass="33721">MARKPPPGPVQMAFERRSQRIAFADIQPLRLVGPAVKKTPKYAQIAASIRDVGIVEPPVVAKDRSEEGKYLLLDGHLRIEILKEMGETSTDCLIATDDEGFTYNKRINRIAIVQEHRMILKAIEDGVPEERIASSLNVDVAYLRRKTAILNGICPEVVELLQDKHVPINTFDQLKKMLPIRQIEAAQLMIAMNKYSINYAKSLVSATPASQLINQKGAKRINGLTDEQIALMEEESAKLDREFRQIERSYGSDHLDLVVINGFLDRLLGNNRIVRYLTLNYPELQAEFQRVTDSQKSAG</sequence>
<dbReference type="OrthoDB" id="7632576at2"/>
<dbReference type="KEGG" id="mag:amb1195"/>
<evidence type="ECO:0000259" key="1">
    <source>
        <dbReference type="SMART" id="SM00470"/>
    </source>
</evidence>
<dbReference type="InterPro" id="IPR036086">
    <property type="entry name" value="ParB/Sulfiredoxin_sf"/>
</dbReference>
<keyword evidence="3" id="KW-1185">Reference proteome</keyword>
<reference evidence="2 3" key="1">
    <citation type="journal article" date="2005" name="DNA Res.">
        <title>Complete genome sequence of the facultative anaerobic magnetotactic bacterium Magnetospirillum sp. strain AMB-1.</title>
        <authorList>
            <person name="Matsunaga T."/>
            <person name="Okamura Y."/>
            <person name="Fukuda Y."/>
            <person name="Wahyudi A.T."/>
            <person name="Murase Y."/>
            <person name="Takeyama H."/>
        </authorList>
    </citation>
    <scope>NUCLEOTIDE SEQUENCE [LARGE SCALE GENOMIC DNA]</scope>
    <source>
        <strain evidence="3">ATCC 700264 / AMB-1</strain>
    </source>
</reference>
<dbReference type="Proteomes" id="UP000007058">
    <property type="component" value="Chromosome"/>
</dbReference>
<dbReference type="AlphaFoldDB" id="Q2W826"/>
<dbReference type="SUPFAM" id="SSF110849">
    <property type="entry name" value="ParB/Sulfiredoxin"/>
    <property type="match status" value="1"/>
</dbReference>
<accession>Q2W826</accession>
<dbReference type="SMART" id="SM00470">
    <property type="entry name" value="ParB"/>
    <property type="match status" value="1"/>
</dbReference>
<organism evidence="2 3">
    <name type="scientific">Paramagnetospirillum magneticum (strain ATCC 700264 / AMB-1)</name>
    <name type="common">Magnetospirillum magneticum</name>
    <dbReference type="NCBI Taxonomy" id="342108"/>
    <lineage>
        <taxon>Bacteria</taxon>
        <taxon>Pseudomonadati</taxon>
        <taxon>Pseudomonadota</taxon>
        <taxon>Alphaproteobacteria</taxon>
        <taxon>Rhodospirillales</taxon>
        <taxon>Magnetospirillaceae</taxon>
        <taxon>Paramagnetospirillum</taxon>
    </lineage>
</organism>
<dbReference type="SUPFAM" id="SSF109709">
    <property type="entry name" value="KorB DNA-binding domain-like"/>
    <property type="match status" value="1"/>
</dbReference>
<gene>
    <name evidence="2" type="ordered locus">amb1195</name>
</gene>